<proteinExistence type="predicted"/>
<gene>
    <name evidence="2" type="ORF">CE91St30_25470</name>
</gene>
<organism evidence="2 3">
    <name type="scientific">Raoultibacter timonensis</name>
    <dbReference type="NCBI Taxonomy" id="1907662"/>
    <lineage>
        <taxon>Bacteria</taxon>
        <taxon>Bacillati</taxon>
        <taxon>Actinomycetota</taxon>
        <taxon>Coriobacteriia</taxon>
        <taxon>Eggerthellales</taxon>
        <taxon>Eggerthellaceae</taxon>
        <taxon>Raoultibacter</taxon>
    </lineage>
</organism>
<feature type="compositionally biased region" description="Basic and acidic residues" evidence="1">
    <location>
        <begin position="92"/>
        <end position="112"/>
    </location>
</feature>
<evidence type="ECO:0000256" key="1">
    <source>
        <dbReference type="SAM" id="MobiDB-lite"/>
    </source>
</evidence>
<dbReference type="Proteomes" id="UP001320544">
    <property type="component" value="Chromosome"/>
</dbReference>
<protein>
    <submittedName>
        <fullName evidence="2">Uncharacterized protein</fullName>
    </submittedName>
</protein>
<reference evidence="2 3" key="1">
    <citation type="submission" date="2022-01" db="EMBL/GenBank/DDBJ databases">
        <title>Novel bile acid biosynthetic pathways are enriched in the microbiome of centenarians.</title>
        <authorList>
            <person name="Sato Y."/>
            <person name="Atarashi K."/>
            <person name="Plichta R.D."/>
            <person name="Arai Y."/>
            <person name="Sasajima S."/>
            <person name="Kearney M.S."/>
            <person name="Suda W."/>
            <person name="Takeshita K."/>
            <person name="Sasaki T."/>
            <person name="Okamoto S."/>
            <person name="Skelly N.A."/>
            <person name="Okamura Y."/>
            <person name="Vlamakis H."/>
            <person name="Li Y."/>
            <person name="Tanoue T."/>
            <person name="Takei H."/>
            <person name="Nittono H."/>
            <person name="Narushima S."/>
            <person name="Irie J."/>
            <person name="Itoh H."/>
            <person name="Moriya K."/>
            <person name="Sugiura Y."/>
            <person name="Suematsu M."/>
            <person name="Moritoki N."/>
            <person name="Shibata S."/>
            <person name="Littman R.D."/>
            <person name="Fischbach A.M."/>
            <person name="Uwamino Y."/>
            <person name="Inoue T."/>
            <person name="Honda A."/>
            <person name="Hattori M."/>
            <person name="Murai T."/>
            <person name="Xavier J.R."/>
            <person name="Hirose N."/>
            <person name="Honda K."/>
        </authorList>
    </citation>
    <scope>NUCLEOTIDE SEQUENCE [LARGE SCALE GENOMIC DNA]</scope>
    <source>
        <strain evidence="2 3">CE91-St30</strain>
    </source>
</reference>
<keyword evidence="3" id="KW-1185">Reference proteome</keyword>
<evidence type="ECO:0000313" key="2">
    <source>
        <dbReference type="EMBL" id="BDE97214.1"/>
    </source>
</evidence>
<feature type="compositionally biased region" description="Basic and acidic residues" evidence="1">
    <location>
        <begin position="71"/>
        <end position="85"/>
    </location>
</feature>
<sequence>MDDERRKNDFDDLAHAERAERQLPPHQQRGDSPARQNAERACSRFSRQAAHQSEHDVAADDEGAGNPGAGKHLDNESHRRGERPCVRQNKKRCGDRGEQRYRAPCEQREECQPRSLQKRKAAPNGQHAAEHEQRKANACRKAAPVLRDVLGCSDPALRHASSRRSSRNA</sequence>
<dbReference type="EMBL" id="AP025564">
    <property type="protein sequence ID" value="BDE97214.1"/>
    <property type="molecule type" value="Genomic_DNA"/>
</dbReference>
<feature type="compositionally biased region" description="Basic and acidic residues" evidence="1">
    <location>
        <begin position="1"/>
        <end position="23"/>
    </location>
</feature>
<evidence type="ECO:0000313" key="3">
    <source>
        <dbReference type="Proteomes" id="UP001320544"/>
    </source>
</evidence>
<accession>A0ABM7WLL2</accession>
<name>A0ABM7WLL2_9ACTN</name>
<feature type="region of interest" description="Disordered" evidence="1">
    <location>
        <begin position="1"/>
        <end position="139"/>
    </location>
</feature>